<sequence length="519" mass="57739">MRMASNNPMWIIMNAHWNSRGRSARLVCVSCHNPSSGAHFCKKCFEPCHAIPPCSISIDGEEGYGAKVVCCECWLRDEVAADENANIVKTAPSVRDKPTTSSSSSSINYEPNIQLLTSEDDEPTSVAQKPPDAYVDVIINFILYVQKLWKTNDYKFVYACDETAVWLDPSGGTCVSEKGAKSVTVLNTGHEKARVTVILTARSDGVKLPPFVLLPKKRIVPEIERALEQPRQERASCFVCVSCHNPSSGAHFCKKCFEPCHAIPPCSISIDGEEGYGAKVVCCECWLRDEVAADENANIVKTAPSVRDKPTTSSSSSSINYEPNIQLLTSEDDEPTSVAQKPPDAYVDVIINFILYVQKLWKTNDYKFVYACDETAVWLDPSGGTCVSEKGAKSVTVLNTGHEKARVTVILTARSDGVKLPPFVLLPKKRIVPEIVRRFKNKLVLSWCGRTWMDNELTTKYLEEVFGNFFFGNRLLIWDSFRCHISADTKQTLQRLAIHTAVVPGGTTKYKYDQIGRRN</sequence>
<dbReference type="Pfam" id="PF03184">
    <property type="entry name" value="DDE_1"/>
    <property type="match status" value="1"/>
</dbReference>
<dbReference type="Pfam" id="PF23663">
    <property type="entry name" value="Znf_SCAND3"/>
    <property type="match status" value="2"/>
</dbReference>
<dbReference type="Proteomes" id="UP000887572">
    <property type="component" value="Unplaced"/>
</dbReference>
<evidence type="ECO:0000313" key="3">
    <source>
        <dbReference type="Proteomes" id="UP000887572"/>
    </source>
</evidence>
<feature type="domain" description="DDE-1" evidence="1">
    <location>
        <begin position="404"/>
        <end position="509"/>
    </location>
</feature>
<evidence type="ECO:0000259" key="1">
    <source>
        <dbReference type="Pfam" id="PF03184"/>
    </source>
</evidence>
<feature type="domain" description="SCAN" evidence="2">
    <location>
        <begin position="36"/>
        <end position="73"/>
    </location>
</feature>
<organism evidence="3 4">
    <name type="scientific">Globodera rostochiensis</name>
    <name type="common">Golden nematode worm</name>
    <name type="synonym">Heterodera rostochiensis</name>
    <dbReference type="NCBI Taxonomy" id="31243"/>
    <lineage>
        <taxon>Eukaryota</taxon>
        <taxon>Metazoa</taxon>
        <taxon>Ecdysozoa</taxon>
        <taxon>Nematoda</taxon>
        <taxon>Chromadorea</taxon>
        <taxon>Rhabditida</taxon>
        <taxon>Tylenchina</taxon>
        <taxon>Tylenchomorpha</taxon>
        <taxon>Tylenchoidea</taxon>
        <taxon>Heteroderidae</taxon>
        <taxon>Heteroderinae</taxon>
        <taxon>Globodera</taxon>
    </lineage>
</organism>
<accession>A0A914I6D0</accession>
<dbReference type="GO" id="GO:0003676">
    <property type="term" value="F:nucleic acid binding"/>
    <property type="evidence" value="ECO:0007669"/>
    <property type="project" value="InterPro"/>
</dbReference>
<dbReference type="InterPro" id="IPR004875">
    <property type="entry name" value="DDE_SF_endonuclease_dom"/>
</dbReference>
<evidence type="ECO:0000313" key="4">
    <source>
        <dbReference type="WBParaSite" id="Gr19_v10_g7916.t1"/>
    </source>
</evidence>
<keyword evidence="3" id="KW-1185">Reference proteome</keyword>
<dbReference type="WBParaSite" id="Gr19_v10_g7916.t1">
    <property type="protein sequence ID" value="Gr19_v10_g7916.t1"/>
    <property type="gene ID" value="Gr19_v10_g7916"/>
</dbReference>
<dbReference type="InterPro" id="IPR057560">
    <property type="entry name" value="Znf_SCAND3"/>
</dbReference>
<name>A0A914I6D0_GLORO</name>
<feature type="domain" description="SCAN" evidence="2">
    <location>
        <begin position="248"/>
        <end position="285"/>
    </location>
</feature>
<reference evidence="4" key="1">
    <citation type="submission" date="2022-11" db="UniProtKB">
        <authorList>
            <consortium name="WormBaseParasite"/>
        </authorList>
    </citation>
    <scope>IDENTIFICATION</scope>
</reference>
<evidence type="ECO:0000259" key="2">
    <source>
        <dbReference type="Pfam" id="PF23663"/>
    </source>
</evidence>
<proteinExistence type="predicted"/>
<protein>
    <submittedName>
        <fullName evidence="4">DDE-1 domain-containing protein</fullName>
    </submittedName>
</protein>
<dbReference type="AlphaFoldDB" id="A0A914I6D0"/>